<dbReference type="STRING" id="388280.SAMN04488057_11962"/>
<gene>
    <name evidence="1" type="ORF">SAMN04488057_11962</name>
</gene>
<protein>
    <recommendedName>
        <fullName evidence="3">Tetratricopeptide repeat-containing protein</fullName>
    </recommendedName>
</protein>
<dbReference type="AlphaFoldDB" id="A0A1M7QKE1"/>
<dbReference type="OrthoDB" id="370799at2"/>
<dbReference type="EMBL" id="FRCY01000019">
    <property type="protein sequence ID" value="SHN31702.1"/>
    <property type="molecule type" value="Genomic_DNA"/>
</dbReference>
<accession>A0A1M7QKE1</accession>
<dbReference type="Proteomes" id="UP000184513">
    <property type="component" value="Unassembled WGS sequence"/>
</dbReference>
<name>A0A1M7QKE1_9BACT</name>
<keyword evidence="2" id="KW-1185">Reference proteome</keyword>
<dbReference type="RefSeq" id="WP_073097662.1">
    <property type="nucleotide sequence ID" value="NZ_FRCY01000019.1"/>
</dbReference>
<sequence length="99" mass="11460">MNHSEYIKSLENEQMPEGLSVYLQSLWLDKKGEWDRAHGLIDSLPGEDAARLHAYLHRKEGDLSNAGYWYSRVGTDRPDSSLDEEWDELLRYFLGKDGS</sequence>
<proteinExistence type="predicted"/>
<organism evidence="1 2">
    <name type="scientific">Cyclobacterium lianum</name>
    <dbReference type="NCBI Taxonomy" id="388280"/>
    <lineage>
        <taxon>Bacteria</taxon>
        <taxon>Pseudomonadati</taxon>
        <taxon>Bacteroidota</taxon>
        <taxon>Cytophagia</taxon>
        <taxon>Cytophagales</taxon>
        <taxon>Cyclobacteriaceae</taxon>
        <taxon>Cyclobacterium</taxon>
    </lineage>
</organism>
<evidence type="ECO:0000313" key="1">
    <source>
        <dbReference type="EMBL" id="SHN31702.1"/>
    </source>
</evidence>
<evidence type="ECO:0000313" key="2">
    <source>
        <dbReference type="Proteomes" id="UP000184513"/>
    </source>
</evidence>
<reference evidence="1 2" key="1">
    <citation type="submission" date="2016-11" db="EMBL/GenBank/DDBJ databases">
        <authorList>
            <person name="Jaros S."/>
            <person name="Januszkiewicz K."/>
            <person name="Wedrychowicz H."/>
        </authorList>
    </citation>
    <scope>NUCLEOTIDE SEQUENCE [LARGE SCALE GENOMIC DNA]</scope>
    <source>
        <strain evidence="1 2">CGMCC 1.6102</strain>
    </source>
</reference>
<evidence type="ECO:0008006" key="3">
    <source>
        <dbReference type="Google" id="ProtNLM"/>
    </source>
</evidence>